<name>A0AA88TD51_TACVA</name>
<dbReference type="Proteomes" id="UP001187315">
    <property type="component" value="Unassembled WGS sequence"/>
</dbReference>
<comment type="caution">
    <text evidence="1">The sequence shown here is derived from an EMBL/GenBank/DDBJ whole genome shotgun (WGS) entry which is preliminary data.</text>
</comment>
<organism evidence="1 2">
    <name type="scientific">Tachysurus vachellii</name>
    <name type="common">Darkbarbel catfish</name>
    <name type="synonym">Pelteobagrus vachellii</name>
    <dbReference type="NCBI Taxonomy" id="175792"/>
    <lineage>
        <taxon>Eukaryota</taxon>
        <taxon>Metazoa</taxon>
        <taxon>Chordata</taxon>
        <taxon>Craniata</taxon>
        <taxon>Vertebrata</taxon>
        <taxon>Euteleostomi</taxon>
        <taxon>Actinopterygii</taxon>
        <taxon>Neopterygii</taxon>
        <taxon>Teleostei</taxon>
        <taxon>Ostariophysi</taxon>
        <taxon>Siluriformes</taxon>
        <taxon>Bagridae</taxon>
        <taxon>Tachysurus</taxon>
    </lineage>
</organism>
<accession>A0AA88TD51</accession>
<protein>
    <submittedName>
        <fullName evidence="1">Uncharacterized protein</fullName>
    </submittedName>
</protein>
<evidence type="ECO:0000313" key="2">
    <source>
        <dbReference type="Proteomes" id="UP001187315"/>
    </source>
</evidence>
<gene>
    <name evidence="1" type="ORF">Q7C36_001501</name>
</gene>
<dbReference type="EMBL" id="JAVHJS010000001">
    <property type="protein sequence ID" value="KAK2869630.1"/>
    <property type="molecule type" value="Genomic_DNA"/>
</dbReference>
<keyword evidence="2" id="KW-1185">Reference proteome</keyword>
<proteinExistence type="predicted"/>
<evidence type="ECO:0000313" key="1">
    <source>
        <dbReference type="EMBL" id="KAK2869630.1"/>
    </source>
</evidence>
<reference evidence="1" key="1">
    <citation type="submission" date="2023-08" db="EMBL/GenBank/DDBJ databases">
        <title>Pelteobagrus vachellii genome.</title>
        <authorList>
            <person name="Liu H."/>
        </authorList>
    </citation>
    <scope>NUCLEOTIDE SEQUENCE</scope>
    <source>
        <strain evidence="1">PRFRI_2022a</strain>
        <tissue evidence="1">Muscle</tissue>
    </source>
</reference>
<dbReference type="AlphaFoldDB" id="A0AA88TD51"/>
<sequence length="211" mass="23350">MLNLTSLPTPVTSRAAWQAKEGWHKGSDPVCSTKCIPYAEQGLVSEPRARSAVPLALADGVREEGKGRGVEGRGRIKTSAALWYNILHHKLTHTHTYTHICQAHTHISQASHTCCRSISTEIARLNRTSPIQPGRLKRRYTSSPNNPLHVPNLDGANWGRNREARELICSLFRRPGVQPGHAACLLHKPPEELKSSGCVASREQKPFYSLT</sequence>